<comment type="caution">
    <text evidence="1">The sequence shown here is derived from an EMBL/GenBank/DDBJ whole genome shotgun (WGS) entry which is preliminary data.</text>
</comment>
<evidence type="ECO:0000313" key="2">
    <source>
        <dbReference type="Proteomes" id="UP000032049"/>
    </source>
</evidence>
<sequence>MPTVFITGTGQGLGKALTETYYGAGWNVIATCKEVTDVQHLKSLFPDANVYLLDVTNHGQIQQLKLALQGQPIDLLIHNAAWIVKEGSYTEIDYSVWEKAMGVNAFAVLKITTSLLDNIFLAKTGKIVCISSEMGSLSQNSDGGRYCYRASKAAANMIIRNLSIELLSENIIAVSLHPGWIKTRLGGQDAPMSALDSSKHIFTFISGLKPEDTGKFFRYTGELIDW</sequence>
<reference evidence="1 2" key="1">
    <citation type="submission" date="2015-01" db="EMBL/GenBank/DDBJ databases">
        <title>Draft genome sequence of Pedobacter sp. NL19 isolated from sludge of an effluent treatment pond in an abandoned uranium mine.</title>
        <authorList>
            <person name="Santos T."/>
            <person name="Caetano T."/>
            <person name="Covas C."/>
            <person name="Cruz A."/>
            <person name="Mendo S."/>
        </authorList>
    </citation>
    <scope>NUCLEOTIDE SEQUENCE [LARGE SCALE GENOMIC DNA]</scope>
    <source>
        <strain evidence="1 2">NL19</strain>
    </source>
</reference>
<name>A0A0D0GU10_9SPHI</name>
<dbReference type="Gene3D" id="3.40.50.720">
    <property type="entry name" value="NAD(P)-binding Rossmann-like Domain"/>
    <property type="match status" value="1"/>
</dbReference>
<dbReference type="InterPro" id="IPR052184">
    <property type="entry name" value="SDR_enzymes"/>
</dbReference>
<dbReference type="AlphaFoldDB" id="A0A0D0GU10"/>
<organism evidence="1 2">
    <name type="scientific">Pedobacter lusitanus</name>
    <dbReference type="NCBI Taxonomy" id="1503925"/>
    <lineage>
        <taxon>Bacteria</taxon>
        <taxon>Pseudomonadati</taxon>
        <taxon>Bacteroidota</taxon>
        <taxon>Sphingobacteriia</taxon>
        <taxon>Sphingobacteriales</taxon>
        <taxon>Sphingobacteriaceae</taxon>
        <taxon>Pedobacter</taxon>
    </lineage>
</organism>
<dbReference type="PANTHER" id="PTHR45458">
    <property type="entry name" value="SHORT-CHAIN DEHYDROGENASE/REDUCTASE SDR"/>
    <property type="match status" value="1"/>
</dbReference>
<dbReference type="SUPFAM" id="SSF51735">
    <property type="entry name" value="NAD(P)-binding Rossmann-fold domains"/>
    <property type="match status" value="1"/>
</dbReference>
<dbReference type="InterPro" id="IPR036291">
    <property type="entry name" value="NAD(P)-bd_dom_sf"/>
</dbReference>
<dbReference type="PANTHER" id="PTHR45458:SF1">
    <property type="entry name" value="SHORT CHAIN DEHYDROGENASE"/>
    <property type="match status" value="1"/>
</dbReference>
<dbReference type="EMBL" id="JXRA01000028">
    <property type="protein sequence ID" value="KIO77846.1"/>
    <property type="molecule type" value="Genomic_DNA"/>
</dbReference>
<dbReference type="Proteomes" id="UP000032049">
    <property type="component" value="Unassembled WGS sequence"/>
</dbReference>
<dbReference type="CDD" id="cd05325">
    <property type="entry name" value="carb_red_sniffer_like_SDR_c"/>
    <property type="match status" value="1"/>
</dbReference>
<gene>
    <name evidence="1" type="ORF">TH53_06825</name>
</gene>
<proteinExistence type="predicted"/>
<evidence type="ECO:0000313" key="1">
    <source>
        <dbReference type="EMBL" id="KIO77846.1"/>
    </source>
</evidence>
<dbReference type="OrthoDB" id="5786478at2"/>
<dbReference type="PRINTS" id="PR00081">
    <property type="entry name" value="GDHRDH"/>
</dbReference>
<dbReference type="InterPro" id="IPR002347">
    <property type="entry name" value="SDR_fam"/>
</dbReference>
<keyword evidence="2" id="KW-1185">Reference proteome</keyword>
<dbReference type="Pfam" id="PF00106">
    <property type="entry name" value="adh_short"/>
    <property type="match status" value="1"/>
</dbReference>
<protein>
    <submittedName>
        <fullName evidence="1">Uncharacterized protein</fullName>
    </submittedName>
</protein>
<dbReference type="STRING" id="1503925.TH53_06825"/>
<dbReference type="GO" id="GO:0016616">
    <property type="term" value="F:oxidoreductase activity, acting on the CH-OH group of donors, NAD or NADP as acceptor"/>
    <property type="evidence" value="ECO:0007669"/>
    <property type="project" value="TreeGrafter"/>
</dbReference>
<dbReference type="RefSeq" id="WP_041880008.1">
    <property type="nucleotide sequence ID" value="NZ_CP157278.1"/>
</dbReference>
<accession>A0A0D0GU10</accession>